<evidence type="ECO:0000256" key="1">
    <source>
        <dbReference type="SAM" id="MobiDB-lite"/>
    </source>
</evidence>
<evidence type="ECO:0000313" key="4">
    <source>
        <dbReference type="Proteomes" id="UP000195402"/>
    </source>
</evidence>
<feature type="compositionally biased region" description="Polar residues" evidence="1">
    <location>
        <begin position="35"/>
        <end position="44"/>
    </location>
</feature>
<dbReference type="EMBL" id="MVGT01003947">
    <property type="protein sequence ID" value="OVA02837.1"/>
    <property type="molecule type" value="Genomic_DNA"/>
</dbReference>
<evidence type="ECO:0000256" key="2">
    <source>
        <dbReference type="SAM" id="SignalP"/>
    </source>
</evidence>
<feature type="region of interest" description="Disordered" evidence="1">
    <location>
        <begin position="28"/>
        <end position="62"/>
    </location>
</feature>
<comment type="caution">
    <text evidence="3">The sequence shown here is derived from an EMBL/GenBank/DDBJ whole genome shotgun (WGS) entry which is preliminary data.</text>
</comment>
<feature type="signal peptide" evidence="2">
    <location>
        <begin position="1"/>
        <end position="24"/>
    </location>
</feature>
<proteinExistence type="predicted"/>
<gene>
    <name evidence="3" type="ORF">BVC80_9095g28</name>
</gene>
<sequence length="79" mass="9226">MKVKNMVTSIVFFLIIIFTSFVSKQPMVGERTSDENQATKSNPNRPRKRWMNHGSFRGPRKHLVNPSNEYPFRVSKLSE</sequence>
<dbReference type="OMA" id="HEGQAHE"/>
<keyword evidence="4" id="KW-1185">Reference proteome</keyword>
<dbReference type="OrthoDB" id="1696886at2759"/>
<feature type="chain" id="PRO_5012351849" evidence="2">
    <location>
        <begin position="25"/>
        <end position="79"/>
    </location>
</feature>
<dbReference type="InParanoid" id="A0A200PX98"/>
<dbReference type="AlphaFoldDB" id="A0A200PX98"/>
<reference evidence="3 4" key="1">
    <citation type="journal article" date="2017" name="Mol. Plant">
        <title>The Genome of Medicinal Plant Macleaya cordata Provides New Insights into Benzylisoquinoline Alkaloids Metabolism.</title>
        <authorList>
            <person name="Liu X."/>
            <person name="Liu Y."/>
            <person name="Huang P."/>
            <person name="Ma Y."/>
            <person name="Qing Z."/>
            <person name="Tang Q."/>
            <person name="Cao H."/>
            <person name="Cheng P."/>
            <person name="Zheng Y."/>
            <person name="Yuan Z."/>
            <person name="Zhou Y."/>
            <person name="Liu J."/>
            <person name="Tang Z."/>
            <person name="Zhuo Y."/>
            <person name="Zhang Y."/>
            <person name="Yu L."/>
            <person name="Huang J."/>
            <person name="Yang P."/>
            <person name="Peng Q."/>
            <person name="Zhang J."/>
            <person name="Jiang W."/>
            <person name="Zhang Z."/>
            <person name="Lin K."/>
            <person name="Ro D.K."/>
            <person name="Chen X."/>
            <person name="Xiong X."/>
            <person name="Shang Y."/>
            <person name="Huang S."/>
            <person name="Zeng J."/>
        </authorList>
    </citation>
    <scope>NUCLEOTIDE SEQUENCE [LARGE SCALE GENOMIC DNA]</scope>
    <source>
        <strain evidence="4">cv. BLH2017</strain>
        <tissue evidence="3">Root</tissue>
    </source>
</reference>
<name>A0A200PX98_MACCD</name>
<dbReference type="Proteomes" id="UP000195402">
    <property type="component" value="Unassembled WGS sequence"/>
</dbReference>
<accession>A0A200PX98</accession>
<evidence type="ECO:0000313" key="3">
    <source>
        <dbReference type="EMBL" id="OVA02837.1"/>
    </source>
</evidence>
<organism evidence="3 4">
    <name type="scientific">Macleaya cordata</name>
    <name type="common">Five-seeded plume-poppy</name>
    <name type="synonym">Bocconia cordata</name>
    <dbReference type="NCBI Taxonomy" id="56857"/>
    <lineage>
        <taxon>Eukaryota</taxon>
        <taxon>Viridiplantae</taxon>
        <taxon>Streptophyta</taxon>
        <taxon>Embryophyta</taxon>
        <taxon>Tracheophyta</taxon>
        <taxon>Spermatophyta</taxon>
        <taxon>Magnoliopsida</taxon>
        <taxon>Ranunculales</taxon>
        <taxon>Papaveraceae</taxon>
        <taxon>Papaveroideae</taxon>
        <taxon>Macleaya</taxon>
    </lineage>
</organism>
<keyword evidence="2" id="KW-0732">Signal</keyword>
<protein>
    <submittedName>
        <fullName evidence="3">Uncharacterized protein</fullName>
    </submittedName>
</protein>